<keyword evidence="19" id="KW-1133">Transmembrane helix</keyword>
<keyword evidence="23" id="KW-1185">Reference proteome</keyword>
<dbReference type="InterPro" id="IPR036950">
    <property type="entry name" value="PBP_transglycosylase"/>
</dbReference>
<keyword evidence="13 19" id="KW-0472">Membrane</keyword>
<evidence type="ECO:0000313" key="22">
    <source>
        <dbReference type="EMBL" id="WZN42946.1"/>
    </source>
</evidence>
<accession>A0ABZ2YT07</accession>
<evidence type="ECO:0000256" key="15">
    <source>
        <dbReference type="ARBA" id="ARBA00023316"/>
    </source>
</evidence>
<comment type="similarity">
    <text evidence="3">In the C-terminal section; belongs to the transpeptidase family.</text>
</comment>
<keyword evidence="5" id="KW-1003">Cell membrane</keyword>
<evidence type="ECO:0000256" key="19">
    <source>
        <dbReference type="SAM" id="Phobius"/>
    </source>
</evidence>
<feature type="domain" description="Glycosyl transferase family 51" evidence="21">
    <location>
        <begin position="57"/>
        <end position="237"/>
    </location>
</feature>
<keyword evidence="10" id="KW-0378">Hydrolase</keyword>
<dbReference type="PANTHER" id="PTHR32282:SF11">
    <property type="entry name" value="PENICILLIN-BINDING PROTEIN 1B"/>
    <property type="match status" value="1"/>
</dbReference>
<comment type="subcellular location">
    <subcellularLocation>
        <location evidence="1">Cell membrane</location>
    </subcellularLocation>
</comment>
<keyword evidence="19" id="KW-0812">Transmembrane</keyword>
<evidence type="ECO:0000256" key="14">
    <source>
        <dbReference type="ARBA" id="ARBA00023268"/>
    </source>
</evidence>
<evidence type="ECO:0000256" key="5">
    <source>
        <dbReference type="ARBA" id="ARBA00022475"/>
    </source>
</evidence>
<comment type="pathway">
    <text evidence="2">Cell wall biogenesis; peptidoglycan biosynthesis.</text>
</comment>
<dbReference type="PANTHER" id="PTHR32282">
    <property type="entry name" value="BINDING PROTEIN TRANSPEPTIDASE, PUTATIVE-RELATED"/>
    <property type="match status" value="1"/>
</dbReference>
<evidence type="ECO:0000256" key="8">
    <source>
        <dbReference type="ARBA" id="ARBA00022676"/>
    </source>
</evidence>
<dbReference type="EMBL" id="CP149822">
    <property type="protein sequence ID" value="WZN42946.1"/>
    <property type="molecule type" value="Genomic_DNA"/>
</dbReference>
<dbReference type="InterPro" id="IPR050396">
    <property type="entry name" value="Glycosyltr_51/Transpeptidase"/>
</dbReference>
<reference evidence="23" key="1">
    <citation type="submission" date="2024-03" db="EMBL/GenBank/DDBJ databases">
        <title>Chitinophaga horti sp. nov., isolated from garden soil.</title>
        <authorList>
            <person name="Lee D.S."/>
            <person name="Han D.M."/>
            <person name="Baek J.H."/>
            <person name="Choi D.G."/>
            <person name="Jeon J.H."/>
            <person name="Jeon C.O."/>
        </authorList>
    </citation>
    <scope>NUCLEOTIDE SEQUENCE [LARGE SCALE GENOMIC DNA]</scope>
    <source>
        <strain evidence="23">GPA1</strain>
    </source>
</reference>
<evidence type="ECO:0000256" key="9">
    <source>
        <dbReference type="ARBA" id="ARBA00022679"/>
    </source>
</evidence>
<proteinExistence type="inferred from homology"/>
<dbReference type="InterPro" id="IPR001460">
    <property type="entry name" value="PCN-bd_Tpept"/>
</dbReference>
<evidence type="ECO:0000313" key="23">
    <source>
        <dbReference type="Proteomes" id="UP001485459"/>
    </source>
</evidence>
<keyword evidence="11" id="KW-0133">Cell shape</keyword>
<keyword evidence="7" id="KW-0645">Protease</keyword>
<evidence type="ECO:0000256" key="17">
    <source>
        <dbReference type="ARBA" id="ARBA00049902"/>
    </source>
</evidence>
<organism evidence="22 23">
    <name type="scientific">Chitinophaga pollutisoli</name>
    <dbReference type="NCBI Taxonomy" id="3133966"/>
    <lineage>
        <taxon>Bacteria</taxon>
        <taxon>Pseudomonadati</taxon>
        <taxon>Bacteroidota</taxon>
        <taxon>Chitinophagia</taxon>
        <taxon>Chitinophagales</taxon>
        <taxon>Chitinophagaceae</taxon>
        <taxon>Chitinophaga</taxon>
    </lineage>
</organism>
<dbReference type="SUPFAM" id="SSF56601">
    <property type="entry name" value="beta-lactamase/transpeptidase-like"/>
    <property type="match status" value="1"/>
</dbReference>
<dbReference type="InterPro" id="IPR023346">
    <property type="entry name" value="Lysozyme-like_dom_sf"/>
</dbReference>
<keyword evidence="14" id="KW-0511">Multifunctional enzyme</keyword>
<keyword evidence="8" id="KW-0328">Glycosyltransferase</keyword>
<dbReference type="Gene3D" id="1.10.3810.10">
    <property type="entry name" value="Biosynthetic peptidoglycan transglycosylase-like"/>
    <property type="match status" value="1"/>
</dbReference>
<protein>
    <submittedName>
        <fullName evidence="22">Transglycosylase domain-containing protein</fullName>
    </submittedName>
</protein>
<evidence type="ECO:0000256" key="6">
    <source>
        <dbReference type="ARBA" id="ARBA00022645"/>
    </source>
</evidence>
<evidence type="ECO:0000256" key="12">
    <source>
        <dbReference type="ARBA" id="ARBA00022984"/>
    </source>
</evidence>
<evidence type="ECO:0000256" key="2">
    <source>
        <dbReference type="ARBA" id="ARBA00004752"/>
    </source>
</evidence>
<feature type="transmembrane region" description="Helical" evidence="19">
    <location>
        <begin position="7"/>
        <end position="28"/>
    </location>
</feature>
<evidence type="ECO:0000259" key="20">
    <source>
        <dbReference type="Pfam" id="PF00905"/>
    </source>
</evidence>
<comment type="catalytic activity">
    <reaction evidence="17">
        <text>[GlcNAc-(1-&gt;4)-Mur2Ac(oyl-L-Ala-gamma-D-Glu-L-Lys-D-Ala-D-Ala)](n)-di-trans,octa-cis-undecaprenyl diphosphate + beta-D-GlcNAc-(1-&gt;4)-Mur2Ac(oyl-L-Ala-gamma-D-Glu-L-Lys-D-Ala-D-Ala)-di-trans,octa-cis-undecaprenyl diphosphate = [GlcNAc-(1-&gt;4)-Mur2Ac(oyl-L-Ala-gamma-D-Glu-L-Lys-D-Ala-D-Ala)](n+1)-di-trans,octa-cis-undecaprenyl diphosphate + di-trans,octa-cis-undecaprenyl diphosphate + H(+)</text>
        <dbReference type="Rhea" id="RHEA:23708"/>
        <dbReference type="Rhea" id="RHEA-COMP:9602"/>
        <dbReference type="Rhea" id="RHEA-COMP:9603"/>
        <dbReference type="ChEBI" id="CHEBI:15378"/>
        <dbReference type="ChEBI" id="CHEBI:58405"/>
        <dbReference type="ChEBI" id="CHEBI:60033"/>
        <dbReference type="ChEBI" id="CHEBI:78435"/>
        <dbReference type="EC" id="2.4.99.28"/>
    </reaction>
</comment>
<keyword evidence="12" id="KW-0573">Peptidoglycan synthesis</keyword>
<evidence type="ECO:0000256" key="11">
    <source>
        <dbReference type="ARBA" id="ARBA00022960"/>
    </source>
</evidence>
<keyword evidence="9" id="KW-0808">Transferase</keyword>
<keyword evidence="6" id="KW-0121">Carboxypeptidase</keyword>
<evidence type="ECO:0000256" key="4">
    <source>
        <dbReference type="ARBA" id="ARBA00007739"/>
    </source>
</evidence>
<evidence type="ECO:0000256" key="18">
    <source>
        <dbReference type="SAM" id="MobiDB-lite"/>
    </source>
</evidence>
<dbReference type="Gene3D" id="3.40.710.10">
    <property type="entry name" value="DD-peptidase/beta-lactamase superfamily"/>
    <property type="match status" value="2"/>
</dbReference>
<feature type="compositionally biased region" description="Basic and acidic residues" evidence="18">
    <location>
        <begin position="761"/>
        <end position="791"/>
    </location>
</feature>
<comment type="similarity">
    <text evidence="4">In the N-terminal section; belongs to the glycosyltransferase 51 family.</text>
</comment>
<dbReference type="Proteomes" id="UP001485459">
    <property type="component" value="Chromosome"/>
</dbReference>
<feature type="domain" description="Penicillin-binding protein transpeptidase" evidence="20">
    <location>
        <begin position="423"/>
        <end position="660"/>
    </location>
</feature>
<feature type="region of interest" description="Disordered" evidence="18">
    <location>
        <begin position="734"/>
        <end position="811"/>
    </location>
</feature>
<evidence type="ECO:0000256" key="7">
    <source>
        <dbReference type="ARBA" id="ARBA00022670"/>
    </source>
</evidence>
<sequence length="811" mass="90510">MRKSVKILWVVFGCGVSLFLILLLLINLRLIGHMPSMEELENPRTALASEVIAEDGTIMGKYLQVDRSNVDYKDISPNVFNALLATEDRNFYSHSGIDAKATAAIPFYLMIGKKRGSSTITQQLALNLQQDGEGKTRSRNLVVRSFQKLSEWVIAIKLERNLTKKEIITLYLNTVAFGDNVYGIENGARTFFSKDPARLSIEEAATLVGMLKGSTQYNPRRNPVVALNRRNTVIANMVDEGYITSAEGEAAKARPIVLRYNKLDHNKGLAPYFREVLRGELKAWCKEHKKPDGTEYNLYRDGLKIYTTINPRMQLYAEEAVAHHLKDLQKSFQQQSNIKSGKIWTGPIASRDLQNFIKDTDRYRSMKEEGASDEDIEKAFNTPTKMKAFGWRSYTNTDQNEIDTTMTPVDSIKYHRAILQSGFMAMDPESGEIKAWVGGPDFRYFKNDHVFKTTRQVGSTFKPFLYLFALMNGFNPNTMLPNEPVTIGNWTLSRNSEGSVGGSISMAGALAKSLNLVSAYLIKQFGAKSFANFANDKIGFKSTKIEPYPSIALGVSTISLYDMLRAYTMFPARGVITTPIYITRIEDRFGNILETYVPEKKEVISEIDAYTMVKMMEGVTASGGTGARLRFRYNIPGEVAGKTGTTNDNTDGWFLGYTPQLLAGAWVGCDNNYLRFNSTSLGQGANTGLPIFAMFLQKVYADKTLGIDPNSKFPIPPNMHNDLYFNYENNIQPGAEAEDVGNGGASDYESIDVGAYGEPVEQPKETPKDAPKEQKDPKETPKEKAPKRDEPQQSPGSQPKALMPAKPKNNN</sequence>
<evidence type="ECO:0000256" key="1">
    <source>
        <dbReference type="ARBA" id="ARBA00004236"/>
    </source>
</evidence>
<dbReference type="InterPro" id="IPR012338">
    <property type="entry name" value="Beta-lactam/transpept-like"/>
</dbReference>
<evidence type="ECO:0000256" key="3">
    <source>
        <dbReference type="ARBA" id="ARBA00007090"/>
    </source>
</evidence>
<evidence type="ECO:0000256" key="16">
    <source>
        <dbReference type="ARBA" id="ARBA00034000"/>
    </source>
</evidence>
<evidence type="ECO:0000259" key="21">
    <source>
        <dbReference type="Pfam" id="PF00912"/>
    </source>
</evidence>
<name>A0ABZ2YT07_9BACT</name>
<dbReference type="Pfam" id="PF00905">
    <property type="entry name" value="Transpeptidase"/>
    <property type="match status" value="1"/>
</dbReference>
<evidence type="ECO:0000256" key="13">
    <source>
        <dbReference type="ARBA" id="ARBA00023136"/>
    </source>
</evidence>
<gene>
    <name evidence="22" type="ORF">WJU16_07855</name>
</gene>
<keyword evidence="15" id="KW-0961">Cell wall biogenesis/degradation</keyword>
<comment type="catalytic activity">
    <reaction evidence="16">
        <text>Preferential cleavage: (Ac)2-L-Lys-D-Ala-|-D-Ala. Also transpeptidation of peptidyl-alanyl moieties that are N-acyl substituents of D-alanine.</text>
        <dbReference type="EC" id="3.4.16.4"/>
    </reaction>
</comment>
<evidence type="ECO:0000256" key="10">
    <source>
        <dbReference type="ARBA" id="ARBA00022801"/>
    </source>
</evidence>
<dbReference type="InterPro" id="IPR001264">
    <property type="entry name" value="Glyco_trans_51"/>
</dbReference>
<dbReference type="SUPFAM" id="SSF53955">
    <property type="entry name" value="Lysozyme-like"/>
    <property type="match status" value="1"/>
</dbReference>
<dbReference type="Pfam" id="PF00912">
    <property type="entry name" value="Transgly"/>
    <property type="match status" value="1"/>
</dbReference>
<dbReference type="RefSeq" id="WP_341837769.1">
    <property type="nucleotide sequence ID" value="NZ_CP149822.1"/>
</dbReference>